<dbReference type="GO" id="GO:0009847">
    <property type="term" value="P:spore germination"/>
    <property type="evidence" value="ECO:0007669"/>
    <property type="project" value="UniProtKB-UniRule"/>
</dbReference>
<dbReference type="Proteomes" id="UP000078454">
    <property type="component" value="Unassembled WGS sequence"/>
</dbReference>
<reference evidence="12 13" key="1">
    <citation type="submission" date="2016-05" db="EMBL/GenBank/DDBJ databases">
        <title>Paenibacillus sp. 1ZS3-15 nov., isolated from the rhizosphere soil.</title>
        <authorList>
            <person name="Zhang X.X."/>
            <person name="Zhang J."/>
        </authorList>
    </citation>
    <scope>NUCLEOTIDE SEQUENCE [LARGE SCALE GENOMIC DNA]</scope>
    <source>
        <strain evidence="12 13">1ZS3-15</strain>
    </source>
</reference>
<feature type="signal peptide" evidence="9">
    <location>
        <begin position="1"/>
        <end position="23"/>
    </location>
</feature>
<keyword evidence="7" id="KW-0961">Cell wall biogenesis/degradation</keyword>
<evidence type="ECO:0000256" key="8">
    <source>
        <dbReference type="NCBIfam" id="TIGR02869"/>
    </source>
</evidence>
<dbReference type="OrthoDB" id="9785345at2"/>
<proteinExistence type="inferred from homology"/>
<keyword evidence="3" id="KW-0309">Germination</keyword>
<evidence type="ECO:0000259" key="10">
    <source>
        <dbReference type="Pfam" id="PF01471"/>
    </source>
</evidence>
<dbReference type="GO" id="GO:0071555">
    <property type="term" value="P:cell wall organization"/>
    <property type="evidence" value="ECO:0007669"/>
    <property type="project" value="UniProtKB-KW"/>
</dbReference>
<dbReference type="STRING" id="1850517.A8708_33145"/>
<dbReference type="InterPro" id="IPR036365">
    <property type="entry name" value="PGBD-like_sf"/>
</dbReference>
<dbReference type="Gene3D" id="6.20.240.60">
    <property type="match status" value="1"/>
</dbReference>
<keyword evidence="6" id="KW-0749">Sporulation</keyword>
<evidence type="ECO:0000259" key="11">
    <source>
        <dbReference type="Pfam" id="PF07486"/>
    </source>
</evidence>
<dbReference type="GO" id="GO:0016787">
    <property type="term" value="F:hydrolase activity"/>
    <property type="evidence" value="ECO:0007669"/>
    <property type="project" value="UniProtKB-KW"/>
</dbReference>
<comment type="similarity">
    <text evidence="1">Belongs to the SleB family.</text>
</comment>
<dbReference type="InterPro" id="IPR036366">
    <property type="entry name" value="PGBDSf"/>
</dbReference>
<feature type="chain" id="PRO_5038509923" description="Spore cortex-lytic enzyme" evidence="9">
    <location>
        <begin position="24"/>
        <end position="222"/>
    </location>
</feature>
<evidence type="ECO:0000256" key="5">
    <source>
        <dbReference type="ARBA" id="ARBA00022801"/>
    </source>
</evidence>
<dbReference type="AlphaFoldDB" id="A0A197ZWP6"/>
<dbReference type="InterPro" id="IPR011105">
    <property type="entry name" value="Cell_wall_hydrolase_SleB"/>
</dbReference>
<evidence type="ECO:0000256" key="6">
    <source>
        <dbReference type="ARBA" id="ARBA00022969"/>
    </source>
</evidence>
<evidence type="ECO:0000256" key="9">
    <source>
        <dbReference type="SAM" id="SignalP"/>
    </source>
</evidence>
<evidence type="ECO:0000256" key="4">
    <source>
        <dbReference type="ARBA" id="ARBA00022729"/>
    </source>
</evidence>
<dbReference type="RefSeq" id="WP_068671607.1">
    <property type="nucleotide sequence ID" value="NZ_LYPB01000096.1"/>
</dbReference>
<evidence type="ECO:0000256" key="1">
    <source>
        <dbReference type="ARBA" id="ARBA00007010"/>
    </source>
</evidence>
<dbReference type="SUPFAM" id="SSF47090">
    <property type="entry name" value="PGBD-like"/>
    <property type="match status" value="1"/>
</dbReference>
<dbReference type="InterPro" id="IPR014224">
    <property type="entry name" value="Spore_cortex_SleB"/>
</dbReference>
<feature type="domain" description="Cell wall hydrolase SleB" evidence="11">
    <location>
        <begin position="123"/>
        <end position="221"/>
    </location>
</feature>
<organism evidence="12 13">
    <name type="scientific">Paenibacillus oryzisoli</name>
    <dbReference type="NCBI Taxonomy" id="1850517"/>
    <lineage>
        <taxon>Bacteria</taxon>
        <taxon>Bacillati</taxon>
        <taxon>Bacillota</taxon>
        <taxon>Bacilli</taxon>
        <taxon>Bacillales</taxon>
        <taxon>Paenibacillaceae</taxon>
        <taxon>Paenibacillus</taxon>
    </lineage>
</organism>
<dbReference type="GO" id="GO:0030435">
    <property type="term" value="P:sporulation resulting in formation of a cellular spore"/>
    <property type="evidence" value="ECO:0007669"/>
    <property type="project" value="UniProtKB-KW"/>
</dbReference>
<keyword evidence="5" id="KW-0378">Hydrolase</keyword>
<dbReference type="InterPro" id="IPR042047">
    <property type="entry name" value="SleB_dom1"/>
</dbReference>
<evidence type="ECO:0000313" key="12">
    <source>
        <dbReference type="EMBL" id="OAS13242.1"/>
    </source>
</evidence>
<dbReference type="NCBIfam" id="TIGR02869">
    <property type="entry name" value="spore_SleB"/>
    <property type="match status" value="1"/>
</dbReference>
<dbReference type="Gene3D" id="1.10.10.2520">
    <property type="entry name" value="Cell wall hydrolase SleB, domain 1"/>
    <property type="match status" value="1"/>
</dbReference>
<sequence>MKMMLIKKLVVVALVASFGLGMNPGTWSPKASAAEATNLKQGTQNGDVWDAQFRLKTLGIYEPSIDGKYGPITAAAVRNFQTNYGLSVDGIVGAKTWEYLRKFTVNQAELDMLAKVIYSEARGESYEGQVAVGAVVMNRLKSSQFENTIQGIVFEVGAFTAVSDGQYNLTPDSQAYKAALEAVRGWDPTGGALYYFNPKTATSHWIWTRQQTVQIGNHIFAK</sequence>
<dbReference type="Gene3D" id="1.10.101.10">
    <property type="entry name" value="PGBD-like superfamily/PGBD"/>
    <property type="match status" value="1"/>
</dbReference>
<dbReference type="EMBL" id="LYPB01000096">
    <property type="protein sequence ID" value="OAS13242.1"/>
    <property type="molecule type" value="Genomic_DNA"/>
</dbReference>
<evidence type="ECO:0000256" key="7">
    <source>
        <dbReference type="ARBA" id="ARBA00023316"/>
    </source>
</evidence>
<comment type="caution">
    <text evidence="12">The sequence shown here is derived from an EMBL/GenBank/DDBJ whole genome shotgun (WGS) entry which is preliminary data.</text>
</comment>
<evidence type="ECO:0000256" key="2">
    <source>
        <dbReference type="ARBA" id="ARBA00018364"/>
    </source>
</evidence>
<name>A0A197ZWP6_9BACL</name>
<dbReference type="InterPro" id="IPR002477">
    <property type="entry name" value="Peptidoglycan-bd-like"/>
</dbReference>
<accession>A0A197ZWP6</accession>
<keyword evidence="4 9" id="KW-0732">Signal</keyword>
<protein>
    <recommendedName>
        <fullName evidence="2 8">Spore cortex-lytic enzyme</fullName>
    </recommendedName>
</protein>
<evidence type="ECO:0000313" key="13">
    <source>
        <dbReference type="Proteomes" id="UP000078454"/>
    </source>
</evidence>
<keyword evidence="13" id="KW-1185">Reference proteome</keyword>
<gene>
    <name evidence="12" type="ORF">A8708_33145</name>
</gene>
<feature type="domain" description="Peptidoglycan binding-like" evidence="10">
    <location>
        <begin position="46"/>
        <end position="98"/>
    </location>
</feature>
<dbReference type="Pfam" id="PF07486">
    <property type="entry name" value="Hydrolase_2"/>
    <property type="match status" value="1"/>
</dbReference>
<evidence type="ECO:0000256" key="3">
    <source>
        <dbReference type="ARBA" id="ARBA00022544"/>
    </source>
</evidence>
<dbReference type="Pfam" id="PF01471">
    <property type="entry name" value="PG_binding_1"/>
    <property type="match status" value="1"/>
</dbReference>